<evidence type="ECO:0000256" key="1">
    <source>
        <dbReference type="SAM" id="MobiDB-lite"/>
    </source>
</evidence>
<feature type="transmembrane region" description="Helical" evidence="2">
    <location>
        <begin position="55"/>
        <end position="73"/>
    </location>
</feature>
<organism evidence="4 5">
    <name type="scientific">Sulfitobacter aestuarii</name>
    <dbReference type="NCBI Taxonomy" id="2161676"/>
    <lineage>
        <taxon>Bacteria</taxon>
        <taxon>Pseudomonadati</taxon>
        <taxon>Pseudomonadota</taxon>
        <taxon>Alphaproteobacteria</taxon>
        <taxon>Rhodobacterales</taxon>
        <taxon>Roseobacteraceae</taxon>
        <taxon>Sulfitobacter</taxon>
    </lineage>
</organism>
<comment type="caution">
    <text evidence="4">The sequence shown here is derived from an EMBL/GenBank/DDBJ whole genome shotgun (WGS) entry which is preliminary data.</text>
</comment>
<dbReference type="EMBL" id="JBHUMP010000002">
    <property type="protein sequence ID" value="MFD2738734.1"/>
    <property type="molecule type" value="Genomic_DNA"/>
</dbReference>
<dbReference type="InterPro" id="IPR036680">
    <property type="entry name" value="SPOR-like_sf"/>
</dbReference>
<evidence type="ECO:0000256" key="2">
    <source>
        <dbReference type="SAM" id="Phobius"/>
    </source>
</evidence>
<evidence type="ECO:0000313" key="5">
    <source>
        <dbReference type="Proteomes" id="UP001597474"/>
    </source>
</evidence>
<keyword evidence="2" id="KW-0472">Membrane</keyword>
<gene>
    <name evidence="4" type="ORF">ACFSUD_04040</name>
</gene>
<dbReference type="PROSITE" id="PS51724">
    <property type="entry name" value="SPOR"/>
    <property type="match status" value="1"/>
</dbReference>
<keyword evidence="2" id="KW-1133">Transmembrane helix</keyword>
<name>A0ABW5TZN4_9RHOB</name>
<feature type="region of interest" description="Disordered" evidence="1">
    <location>
        <begin position="229"/>
        <end position="258"/>
    </location>
</feature>
<dbReference type="InterPro" id="IPR007730">
    <property type="entry name" value="SPOR-like_dom"/>
</dbReference>
<accession>A0ABW5TZN4</accession>
<reference evidence="5" key="1">
    <citation type="journal article" date="2019" name="Int. J. Syst. Evol. Microbiol.">
        <title>The Global Catalogue of Microorganisms (GCM) 10K type strain sequencing project: providing services to taxonomists for standard genome sequencing and annotation.</title>
        <authorList>
            <consortium name="The Broad Institute Genomics Platform"/>
            <consortium name="The Broad Institute Genome Sequencing Center for Infectious Disease"/>
            <person name="Wu L."/>
            <person name="Ma J."/>
        </authorList>
    </citation>
    <scope>NUCLEOTIDE SEQUENCE [LARGE SCALE GENOMIC DNA]</scope>
    <source>
        <strain evidence="5">TISTR 2562</strain>
    </source>
</reference>
<keyword evidence="5" id="KW-1185">Reference proteome</keyword>
<evidence type="ECO:0000259" key="3">
    <source>
        <dbReference type="PROSITE" id="PS51724"/>
    </source>
</evidence>
<feature type="domain" description="SPOR" evidence="3">
    <location>
        <begin position="268"/>
        <end position="353"/>
    </location>
</feature>
<dbReference type="Proteomes" id="UP001597474">
    <property type="component" value="Unassembled WGS sequence"/>
</dbReference>
<protein>
    <submittedName>
        <fullName evidence="4">SPOR domain-containing protein</fullName>
    </submittedName>
</protein>
<dbReference type="Gene3D" id="3.30.70.1070">
    <property type="entry name" value="Sporulation related repeat"/>
    <property type="match status" value="1"/>
</dbReference>
<dbReference type="RefSeq" id="WP_386371702.1">
    <property type="nucleotide sequence ID" value="NZ_JBHUMP010000002.1"/>
</dbReference>
<dbReference type="Pfam" id="PF05036">
    <property type="entry name" value="SPOR"/>
    <property type="match status" value="1"/>
</dbReference>
<feature type="compositionally biased region" description="Acidic residues" evidence="1">
    <location>
        <begin position="24"/>
        <end position="38"/>
    </location>
</feature>
<feature type="region of interest" description="Disordered" evidence="1">
    <location>
        <begin position="1"/>
        <end position="42"/>
    </location>
</feature>
<evidence type="ECO:0000313" key="4">
    <source>
        <dbReference type="EMBL" id="MFD2738734.1"/>
    </source>
</evidence>
<sequence>MADFRAARTTGDYEAESDYQASEYETESDFADGFENEPDLGAPAGARPLAKLTNVIGAGISVALVAGIGVWGYKLLMRDVSGIPVVRAAVGEMRVRPEEPGGQLARHQGLSVNVVAAEGVAGKPADLLKLAPKPVDLAEEDQPILASAPLEDKPEPEVEIAEVAAEESPADTQDDTPLDVAAALENGDVENLVALLTAGAIPMGEEPEEDEALAQPKVVAAVLNAPGVRHSLRPPRERPEEQAMIQPASLRSTSPARPAETAEIDAASLQVGTRLVQLGAFDSPEVAREQWDVLRGRFDDYMQDKSRVVQKATSGGRVFYRLRAHGFEDIADARRFCSALLAERADCIPVVTR</sequence>
<keyword evidence="2" id="KW-0812">Transmembrane</keyword>
<proteinExistence type="predicted"/>